<dbReference type="Proteomes" id="UP001603857">
    <property type="component" value="Unassembled WGS sequence"/>
</dbReference>
<proteinExistence type="predicted"/>
<name>A0ABD1LG48_9FABA</name>
<sequence>MTDTRIDFEFFHNGTLAITMWYNQFTIEKIFKHKVKLPYHEVTHYSCPPEMYSAHLYNSIFREK</sequence>
<evidence type="ECO:0000313" key="2">
    <source>
        <dbReference type="Proteomes" id="UP001603857"/>
    </source>
</evidence>
<keyword evidence="2" id="KW-1185">Reference proteome</keyword>
<protein>
    <submittedName>
        <fullName evidence="1">Uncharacterized protein</fullName>
    </submittedName>
</protein>
<comment type="caution">
    <text evidence="1">The sequence shown here is derived from an EMBL/GenBank/DDBJ whole genome shotgun (WGS) entry which is preliminary data.</text>
</comment>
<dbReference type="AlphaFoldDB" id="A0ABD1LG48"/>
<gene>
    <name evidence="1" type="ORF">Fmac_026889</name>
</gene>
<dbReference type="EMBL" id="JBGMDY010000009">
    <property type="protein sequence ID" value="KAL2322510.1"/>
    <property type="molecule type" value="Genomic_DNA"/>
</dbReference>
<organism evidence="1 2">
    <name type="scientific">Flemingia macrophylla</name>
    <dbReference type="NCBI Taxonomy" id="520843"/>
    <lineage>
        <taxon>Eukaryota</taxon>
        <taxon>Viridiplantae</taxon>
        <taxon>Streptophyta</taxon>
        <taxon>Embryophyta</taxon>
        <taxon>Tracheophyta</taxon>
        <taxon>Spermatophyta</taxon>
        <taxon>Magnoliopsida</taxon>
        <taxon>eudicotyledons</taxon>
        <taxon>Gunneridae</taxon>
        <taxon>Pentapetalae</taxon>
        <taxon>rosids</taxon>
        <taxon>fabids</taxon>
        <taxon>Fabales</taxon>
        <taxon>Fabaceae</taxon>
        <taxon>Papilionoideae</taxon>
        <taxon>50 kb inversion clade</taxon>
        <taxon>NPAAA clade</taxon>
        <taxon>indigoferoid/millettioid clade</taxon>
        <taxon>Phaseoleae</taxon>
        <taxon>Flemingia</taxon>
    </lineage>
</organism>
<accession>A0ABD1LG48</accession>
<reference evidence="1 2" key="1">
    <citation type="submission" date="2024-08" db="EMBL/GenBank/DDBJ databases">
        <title>Insights into the chromosomal genome structure of Flemingia macrophylla.</title>
        <authorList>
            <person name="Ding Y."/>
            <person name="Zhao Y."/>
            <person name="Bi W."/>
            <person name="Wu M."/>
            <person name="Zhao G."/>
            <person name="Gong Y."/>
            <person name="Li W."/>
            <person name="Zhang P."/>
        </authorList>
    </citation>
    <scope>NUCLEOTIDE SEQUENCE [LARGE SCALE GENOMIC DNA]</scope>
    <source>
        <strain evidence="1">DYQJB</strain>
        <tissue evidence="1">Leaf</tissue>
    </source>
</reference>
<evidence type="ECO:0000313" key="1">
    <source>
        <dbReference type="EMBL" id="KAL2322510.1"/>
    </source>
</evidence>